<name>A0ABS3ULQ7_9ACTN</name>
<gene>
    <name evidence="2" type="ORF">J5X75_19615</name>
</gene>
<comment type="caution">
    <text evidence="2">The sequence shown here is derived from an EMBL/GenBank/DDBJ whole genome shotgun (WGS) entry which is preliminary data.</text>
</comment>
<evidence type="ECO:0000313" key="3">
    <source>
        <dbReference type="Proteomes" id="UP000679690"/>
    </source>
</evidence>
<dbReference type="Proteomes" id="UP000679690">
    <property type="component" value="Unassembled WGS sequence"/>
</dbReference>
<dbReference type="EMBL" id="JAGFNS010000012">
    <property type="protein sequence ID" value="MBO3739720.1"/>
    <property type="molecule type" value="Genomic_DNA"/>
</dbReference>
<feature type="region of interest" description="Disordered" evidence="1">
    <location>
        <begin position="20"/>
        <end position="52"/>
    </location>
</feature>
<sequence length="52" mass="5964">MASTTEPHRAYVVIVVASPEPRPRRLRRPTARRPHLPIRPPRAPRVPRRPAA</sequence>
<proteinExistence type="predicted"/>
<feature type="compositionally biased region" description="Basic residues" evidence="1">
    <location>
        <begin position="24"/>
        <end position="36"/>
    </location>
</feature>
<organism evidence="2 3">
    <name type="scientific">Actinoplanes flavus</name>
    <dbReference type="NCBI Taxonomy" id="2820290"/>
    <lineage>
        <taxon>Bacteria</taxon>
        <taxon>Bacillati</taxon>
        <taxon>Actinomycetota</taxon>
        <taxon>Actinomycetes</taxon>
        <taxon>Micromonosporales</taxon>
        <taxon>Micromonosporaceae</taxon>
        <taxon>Actinoplanes</taxon>
    </lineage>
</organism>
<dbReference type="RefSeq" id="WP_208468852.1">
    <property type="nucleotide sequence ID" value="NZ_JAGFNS010000012.1"/>
</dbReference>
<evidence type="ECO:0000313" key="2">
    <source>
        <dbReference type="EMBL" id="MBO3739720.1"/>
    </source>
</evidence>
<accession>A0ABS3ULQ7</accession>
<keyword evidence="3" id="KW-1185">Reference proteome</keyword>
<reference evidence="2 3" key="1">
    <citation type="submission" date="2021-03" db="EMBL/GenBank/DDBJ databases">
        <title>Actinoplanes flavus sp. nov., a novel actinomycete isolated from Coconut Palm rhizosphere soil.</title>
        <authorList>
            <person name="Luo X."/>
        </authorList>
    </citation>
    <scope>NUCLEOTIDE SEQUENCE [LARGE SCALE GENOMIC DNA]</scope>
    <source>
        <strain evidence="2 3">NEAU-H7</strain>
    </source>
</reference>
<evidence type="ECO:0000256" key="1">
    <source>
        <dbReference type="SAM" id="MobiDB-lite"/>
    </source>
</evidence>
<protein>
    <submittedName>
        <fullName evidence="2">Uncharacterized protein</fullName>
    </submittedName>
</protein>